<evidence type="ECO:0000259" key="1">
    <source>
        <dbReference type="SMART" id="SM00422"/>
    </source>
</evidence>
<dbReference type="SUPFAM" id="SSF46955">
    <property type="entry name" value="Putative DNA-binding domain"/>
    <property type="match status" value="1"/>
</dbReference>
<protein>
    <submittedName>
        <fullName evidence="2">MerR family transcriptional regulator</fullName>
    </submittedName>
</protein>
<dbReference type="InterPro" id="IPR000551">
    <property type="entry name" value="MerR-type_HTH_dom"/>
</dbReference>
<reference evidence="2 3" key="1">
    <citation type="submission" date="2024-07" db="EMBL/GenBank/DDBJ databases">
        <title>Novosphingobium kalidii RD2P27.</title>
        <authorList>
            <person name="Sun J.-Q."/>
        </authorList>
    </citation>
    <scope>NUCLEOTIDE SEQUENCE [LARGE SCALE GENOMIC DNA]</scope>
    <source>
        <strain evidence="2 3">RD2P27</strain>
    </source>
</reference>
<dbReference type="EMBL" id="JBEWLY010000019">
    <property type="protein sequence ID" value="MET1756388.1"/>
    <property type="molecule type" value="Genomic_DNA"/>
</dbReference>
<sequence length="227" mass="25329">MPLAASFVQARYTRQQIADIVGIPSDLLAYWSKEGLLVAAEGEGLGKGKHRLFGFEAIHIAAVLKELGRYGVQTSGLKQMATLLWSVVRFCSLHPDVTESVRHSAAALHRAKARYPSRSSLAADAKAPASDYSCFEDWLEDRGPISDKAREIAPWFDEMADLSFALYLDLFSEAIFHELDTRWIFTHSGDDLIAVPEDLPLESINPENLRSYITINLSLIIKPLWNP</sequence>
<dbReference type="SMART" id="SM00422">
    <property type="entry name" value="HTH_MERR"/>
    <property type="match status" value="1"/>
</dbReference>
<keyword evidence="3" id="KW-1185">Reference proteome</keyword>
<organism evidence="2 3">
    <name type="scientific">Novosphingobium kalidii</name>
    <dbReference type="NCBI Taxonomy" id="3230299"/>
    <lineage>
        <taxon>Bacteria</taxon>
        <taxon>Pseudomonadati</taxon>
        <taxon>Pseudomonadota</taxon>
        <taxon>Alphaproteobacteria</taxon>
        <taxon>Sphingomonadales</taxon>
        <taxon>Sphingomonadaceae</taxon>
        <taxon>Novosphingobium</taxon>
    </lineage>
</organism>
<evidence type="ECO:0000313" key="2">
    <source>
        <dbReference type="EMBL" id="MET1756388.1"/>
    </source>
</evidence>
<gene>
    <name evidence="2" type="ORF">ABVV53_13110</name>
</gene>
<dbReference type="Gene3D" id="1.10.1660.10">
    <property type="match status" value="1"/>
</dbReference>
<dbReference type="Pfam" id="PF13411">
    <property type="entry name" value="MerR_1"/>
    <property type="match status" value="1"/>
</dbReference>
<comment type="caution">
    <text evidence="2">The sequence shown here is derived from an EMBL/GenBank/DDBJ whole genome shotgun (WGS) entry which is preliminary data.</text>
</comment>
<feature type="domain" description="HTH merR-type" evidence="1">
    <location>
        <begin position="12"/>
        <end position="84"/>
    </location>
</feature>
<proteinExistence type="predicted"/>
<evidence type="ECO:0000313" key="3">
    <source>
        <dbReference type="Proteomes" id="UP001548713"/>
    </source>
</evidence>
<accession>A0ABV2D3M1</accession>
<dbReference type="RefSeq" id="WP_353984875.1">
    <property type="nucleotide sequence ID" value="NZ_JBEWLY010000019.1"/>
</dbReference>
<name>A0ABV2D3M1_9SPHN</name>
<dbReference type="InterPro" id="IPR009061">
    <property type="entry name" value="DNA-bd_dom_put_sf"/>
</dbReference>
<dbReference type="Proteomes" id="UP001548713">
    <property type="component" value="Unassembled WGS sequence"/>
</dbReference>